<dbReference type="InterPro" id="IPR001158">
    <property type="entry name" value="DIX"/>
</dbReference>
<evidence type="ECO:0000313" key="5">
    <source>
        <dbReference type="Proteomes" id="UP000281406"/>
    </source>
</evidence>
<dbReference type="PANTHER" id="PTHR46102">
    <property type="entry name" value="AXIN"/>
    <property type="match status" value="1"/>
</dbReference>
<comment type="caution">
    <text evidence="4">The sequence shown here is derived from an EMBL/GenBank/DDBJ whole genome shotgun (WGS) entry which is preliminary data.</text>
</comment>
<protein>
    <submittedName>
        <fullName evidence="4">Axin-1</fullName>
    </submittedName>
</protein>
<dbReference type="Gene3D" id="2.40.240.130">
    <property type="match status" value="1"/>
</dbReference>
<dbReference type="GO" id="GO:0048468">
    <property type="term" value="P:cell development"/>
    <property type="evidence" value="ECO:0007669"/>
    <property type="project" value="TreeGrafter"/>
</dbReference>
<dbReference type="PROSITE" id="PS50841">
    <property type="entry name" value="DIX"/>
    <property type="match status" value="1"/>
</dbReference>
<dbReference type="GO" id="GO:0005886">
    <property type="term" value="C:plasma membrane"/>
    <property type="evidence" value="ECO:0007669"/>
    <property type="project" value="TreeGrafter"/>
</dbReference>
<dbReference type="GO" id="GO:0032436">
    <property type="term" value="P:positive regulation of proteasomal ubiquitin-dependent protein catabolic process"/>
    <property type="evidence" value="ECO:0007669"/>
    <property type="project" value="TreeGrafter"/>
</dbReference>
<dbReference type="GO" id="GO:0031625">
    <property type="term" value="F:ubiquitin protein ligase binding"/>
    <property type="evidence" value="ECO:0007669"/>
    <property type="project" value="TreeGrafter"/>
</dbReference>
<proteinExistence type="predicted"/>
<sequence>MRWLSSRTECCVCVTLDCGSLETPVSLQGISGFAAELTRRLQELQTRAQRHAEEETDSSATSLTADSDIISTCDVKCVTVLYYHSGDVIPYRTCVRSDPAVTLGRFKSLLTRRGPFRLYFKRASAEVDCGAVYEEIRRDEAVLPTFEQKIIARVERITDEMS</sequence>
<keyword evidence="5" id="KW-1185">Reference proteome</keyword>
<dbReference type="Pfam" id="PF00778">
    <property type="entry name" value="DIX"/>
    <property type="match status" value="1"/>
</dbReference>
<gene>
    <name evidence="4" type="ORF">DPX16_12512</name>
</gene>
<dbReference type="InterPro" id="IPR043581">
    <property type="entry name" value="Axin-like"/>
</dbReference>
<evidence type="ECO:0000313" key="4">
    <source>
        <dbReference type="EMBL" id="ROJ26350.1"/>
    </source>
</evidence>
<dbReference type="PANTHER" id="PTHR46102:SF2">
    <property type="entry name" value="AXIN"/>
    <property type="match status" value="1"/>
</dbReference>
<keyword evidence="1 2" id="KW-0879">Wnt signaling pathway</keyword>
<dbReference type="SMART" id="SM00021">
    <property type="entry name" value="DAX"/>
    <property type="match status" value="1"/>
</dbReference>
<dbReference type="GO" id="GO:0005634">
    <property type="term" value="C:nucleus"/>
    <property type="evidence" value="ECO:0007669"/>
    <property type="project" value="TreeGrafter"/>
</dbReference>
<name>A0A3N0XTF7_ANAGA</name>
<dbReference type="GO" id="GO:0016055">
    <property type="term" value="P:Wnt signaling pathway"/>
    <property type="evidence" value="ECO:0007669"/>
    <property type="project" value="UniProtKB-KW"/>
</dbReference>
<dbReference type="InterPro" id="IPR038207">
    <property type="entry name" value="DIX_dom_sf"/>
</dbReference>
<dbReference type="AlphaFoldDB" id="A0A3N0XTF7"/>
<dbReference type="GO" id="GO:0060090">
    <property type="term" value="F:molecular adaptor activity"/>
    <property type="evidence" value="ECO:0007669"/>
    <property type="project" value="TreeGrafter"/>
</dbReference>
<dbReference type="GO" id="GO:0030877">
    <property type="term" value="C:beta-catenin destruction complex"/>
    <property type="evidence" value="ECO:0007669"/>
    <property type="project" value="TreeGrafter"/>
</dbReference>
<dbReference type="GO" id="GO:0008013">
    <property type="term" value="F:beta-catenin binding"/>
    <property type="evidence" value="ECO:0007669"/>
    <property type="project" value="TreeGrafter"/>
</dbReference>
<dbReference type="GO" id="GO:0019901">
    <property type="term" value="F:protein kinase binding"/>
    <property type="evidence" value="ECO:0007669"/>
    <property type="project" value="TreeGrafter"/>
</dbReference>
<dbReference type="InterPro" id="IPR029071">
    <property type="entry name" value="Ubiquitin-like_domsf"/>
</dbReference>
<accession>A0A3N0XTF7</accession>
<evidence type="ECO:0000259" key="3">
    <source>
        <dbReference type="PROSITE" id="PS50841"/>
    </source>
</evidence>
<evidence type="ECO:0000256" key="2">
    <source>
        <dbReference type="PROSITE-ProRule" id="PRU00069"/>
    </source>
</evidence>
<dbReference type="GO" id="GO:0090090">
    <property type="term" value="P:negative regulation of canonical Wnt signaling pathway"/>
    <property type="evidence" value="ECO:0007669"/>
    <property type="project" value="InterPro"/>
</dbReference>
<dbReference type="SUPFAM" id="SSF54236">
    <property type="entry name" value="Ubiquitin-like"/>
    <property type="match status" value="1"/>
</dbReference>
<dbReference type="OrthoDB" id="10007451at2759"/>
<dbReference type="EMBL" id="RJVU01063207">
    <property type="protein sequence ID" value="ROJ26350.1"/>
    <property type="molecule type" value="Genomic_DNA"/>
</dbReference>
<reference evidence="4 5" key="1">
    <citation type="submission" date="2018-10" db="EMBL/GenBank/DDBJ databases">
        <title>Genome assembly for a Yunnan-Guizhou Plateau 3E fish, Anabarilius grahami (Regan), and its evolutionary and genetic applications.</title>
        <authorList>
            <person name="Jiang W."/>
        </authorList>
    </citation>
    <scope>NUCLEOTIDE SEQUENCE [LARGE SCALE GENOMIC DNA]</scope>
    <source>
        <strain evidence="4">AG-KIZ</strain>
        <tissue evidence="4">Muscle</tissue>
    </source>
</reference>
<organism evidence="4 5">
    <name type="scientific">Anabarilius grahami</name>
    <name type="common">Kanglang fish</name>
    <name type="synonym">Barilius grahami</name>
    <dbReference type="NCBI Taxonomy" id="495550"/>
    <lineage>
        <taxon>Eukaryota</taxon>
        <taxon>Metazoa</taxon>
        <taxon>Chordata</taxon>
        <taxon>Craniata</taxon>
        <taxon>Vertebrata</taxon>
        <taxon>Euteleostomi</taxon>
        <taxon>Actinopterygii</taxon>
        <taxon>Neopterygii</taxon>
        <taxon>Teleostei</taxon>
        <taxon>Ostariophysi</taxon>
        <taxon>Cypriniformes</taxon>
        <taxon>Xenocyprididae</taxon>
        <taxon>Xenocypridinae</taxon>
        <taxon>Xenocypridinae incertae sedis</taxon>
        <taxon>Anabarilius</taxon>
    </lineage>
</organism>
<evidence type="ECO:0000256" key="1">
    <source>
        <dbReference type="ARBA" id="ARBA00022687"/>
    </source>
</evidence>
<feature type="domain" description="DIX" evidence="3">
    <location>
        <begin position="75"/>
        <end position="158"/>
    </location>
</feature>
<dbReference type="Proteomes" id="UP000281406">
    <property type="component" value="Unassembled WGS sequence"/>
</dbReference>